<keyword evidence="2" id="KW-1185">Reference proteome</keyword>
<proteinExistence type="predicted"/>
<reference evidence="1 2" key="1">
    <citation type="submission" date="2020-02" db="EMBL/GenBank/DDBJ databases">
        <title>Draft genome sequence of Haematococcus lacustris strain NIES-144.</title>
        <authorList>
            <person name="Morimoto D."/>
            <person name="Nakagawa S."/>
            <person name="Yoshida T."/>
            <person name="Sawayama S."/>
        </authorList>
    </citation>
    <scope>NUCLEOTIDE SEQUENCE [LARGE SCALE GENOMIC DNA]</scope>
    <source>
        <strain evidence="1 2">NIES-144</strain>
    </source>
</reference>
<name>A0A6A0ALD2_HAELA</name>
<feature type="non-terminal residue" evidence="1">
    <location>
        <position position="85"/>
    </location>
</feature>
<comment type="caution">
    <text evidence="1">The sequence shown here is derived from an EMBL/GenBank/DDBJ whole genome shotgun (WGS) entry which is preliminary data.</text>
</comment>
<organism evidence="1 2">
    <name type="scientific">Haematococcus lacustris</name>
    <name type="common">Green alga</name>
    <name type="synonym">Haematococcus pluvialis</name>
    <dbReference type="NCBI Taxonomy" id="44745"/>
    <lineage>
        <taxon>Eukaryota</taxon>
        <taxon>Viridiplantae</taxon>
        <taxon>Chlorophyta</taxon>
        <taxon>core chlorophytes</taxon>
        <taxon>Chlorophyceae</taxon>
        <taxon>CS clade</taxon>
        <taxon>Chlamydomonadales</taxon>
        <taxon>Haematococcaceae</taxon>
        <taxon>Haematococcus</taxon>
    </lineage>
</organism>
<evidence type="ECO:0000313" key="1">
    <source>
        <dbReference type="EMBL" id="GFH33408.1"/>
    </source>
</evidence>
<evidence type="ECO:0000313" key="2">
    <source>
        <dbReference type="Proteomes" id="UP000485058"/>
    </source>
</evidence>
<accession>A0A6A0ALD2</accession>
<sequence length="85" mass="9177">MSANGGGDRMQRAQTAERNGLEQCYTRNCVTALSRTANTYSNSSLSGITVNTPVSLVSLAQGEVDGCTSTLLQRQTEQEVAQHRR</sequence>
<dbReference type="EMBL" id="BLLF01008496">
    <property type="protein sequence ID" value="GFH33408.1"/>
    <property type="molecule type" value="Genomic_DNA"/>
</dbReference>
<protein>
    <submittedName>
        <fullName evidence="1">Uncharacterized protein</fullName>
    </submittedName>
</protein>
<dbReference type="AlphaFoldDB" id="A0A6A0ALD2"/>
<dbReference type="Proteomes" id="UP000485058">
    <property type="component" value="Unassembled WGS sequence"/>
</dbReference>
<gene>
    <name evidence="1" type="ORF">HaLaN_32776</name>
</gene>